<dbReference type="InterPro" id="IPR005561">
    <property type="entry name" value="ANTAR"/>
</dbReference>
<evidence type="ECO:0000256" key="1">
    <source>
        <dbReference type="ARBA" id="ARBA00022679"/>
    </source>
</evidence>
<dbReference type="InterPro" id="IPR036388">
    <property type="entry name" value="WH-like_DNA-bd_sf"/>
</dbReference>
<dbReference type="GO" id="GO:0003723">
    <property type="term" value="F:RNA binding"/>
    <property type="evidence" value="ECO:0007669"/>
    <property type="project" value="InterPro"/>
</dbReference>
<evidence type="ECO:0000313" key="7">
    <source>
        <dbReference type="Proteomes" id="UP000549009"/>
    </source>
</evidence>
<evidence type="ECO:0000313" key="6">
    <source>
        <dbReference type="EMBL" id="MBB5103930.1"/>
    </source>
</evidence>
<comment type="caution">
    <text evidence="6">The sequence shown here is derived from an EMBL/GenBank/DDBJ whole genome shotgun (WGS) entry which is preliminary data.</text>
</comment>
<sequence>MSVLRHDVLAAQAVLDLASRADGFDVLELLHDLTMHTVSLLGVRSAGVTLLDETGQVDYVTASDETCRRLEEDQLELDEGPCVDSTRVGTALAPVLLRADYPSCQRWPRFTPRALGAGITCVAAVPLRAAQHPLGALNLLSADRVPTREDLCLAQLLADATGSCLQHRQTVLAKDEISCQLETALESRIVIEQAKGVLAYRLGVDVEEAFTRLRAHARSRQQRLTELAAQVTQGVIPAELDTVV</sequence>
<dbReference type="PROSITE" id="PS50921">
    <property type="entry name" value="ANTAR"/>
    <property type="match status" value="1"/>
</dbReference>
<dbReference type="AlphaFoldDB" id="A0A7W8EUS2"/>
<dbReference type="PIRSF" id="PIRSF036625">
    <property type="entry name" value="GAF_ANTAR"/>
    <property type="match status" value="1"/>
</dbReference>
<protein>
    <recommendedName>
        <fullName evidence="5">ANTAR domain-containing protein</fullName>
    </recommendedName>
</protein>
<dbReference type="Pfam" id="PF03861">
    <property type="entry name" value="ANTAR"/>
    <property type="match status" value="1"/>
</dbReference>
<dbReference type="InterPro" id="IPR011006">
    <property type="entry name" value="CheY-like_superfamily"/>
</dbReference>
<dbReference type="EMBL" id="JACHJD010000004">
    <property type="protein sequence ID" value="MBB5103930.1"/>
    <property type="molecule type" value="Genomic_DNA"/>
</dbReference>
<evidence type="ECO:0000256" key="4">
    <source>
        <dbReference type="ARBA" id="ARBA00023163"/>
    </source>
</evidence>
<dbReference type="Gene3D" id="1.10.10.10">
    <property type="entry name" value="Winged helix-like DNA-binding domain superfamily/Winged helix DNA-binding domain"/>
    <property type="match status" value="1"/>
</dbReference>
<dbReference type="InterPro" id="IPR012074">
    <property type="entry name" value="GAF_ANTAR"/>
</dbReference>
<dbReference type="RefSeq" id="WP_229878938.1">
    <property type="nucleotide sequence ID" value="NZ_BMSQ01000005.1"/>
</dbReference>
<dbReference type="Pfam" id="PF13185">
    <property type="entry name" value="GAF_2"/>
    <property type="match status" value="1"/>
</dbReference>
<keyword evidence="7" id="KW-1185">Reference proteome</keyword>
<keyword evidence="2" id="KW-0418">Kinase</keyword>
<dbReference type="SMART" id="SM01012">
    <property type="entry name" value="ANTAR"/>
    <property type="match status" value="1"/>
</dbReference>
<gene>
    <name evidence="6" type="ORF">FHS40_002992</name>
</gene>
<reference evidence="6 7" key="1">
    <citation type="submission" date="2020-08" db="EMBL/GenBank/DDBJ databases">
        <title>Genomic Encyclopedia of Type Strains, Phase III (KMG-III): the genomes of soil and plant-associated and newly described type strains.</title>
        <authorList>
            <person name="Whitman W."/>
        </authorList>
    </citation>
    <scope>NUCLEOTIDE SEQUENCE [LARGE SCALE GENOMIC DNA]</scope>
    <source>
        <strain evidence="6 7">CECT 3146</strain>
    </source>
</reference>
<evidence type="ECO:0000256" key="3">
    <source>
        <dbReference type="ARBA" id="ARBA00023015"/>
    </source>
</evidence>
<dbReference type="SUPFAM" id="SSF52172">
    <property type="entry name" value="CheY-like"/>
    <property type="match status" value="1"/>
</dbReference>
<dbReference type="InterPro" id="IPR003018">
    <property type="entry name" value="GAF"/>
</dbReference>
<dbReference type="InterPro" id="IPR029016">
    <property type="entry name" value="GAF-like_dom_sf"/>
</dbReference>
<keyword evidence="4" id="KW-0804">Transcription</keyword>
<proteinExistence type="predicted"/>
<dbReference type="SUPFAM" id="SSF55781">
    <property type="entry name" value="GAF domain-like"/>
    <property type="match status" value="1"/>
</dbReference>
<keyword evidence="1" id="KW-0808">Transferase</keyword>
<dbReference type="GO" id="GO:0016301">
    <property type="term" value="F:kinase activity"/>
    <property type="evidence" value="ECO:0007669"/>
    <property type="project" value="UniProtKB-KW"/>
</dbReference>
<organism evidence="6 7">
    <name type="scientific">Streptomyces spectabilis</name>
    <dbReference type="NCBI Taxonomy" id="68270"/>
    <lineage>
        <taxon>Bacteria</taxon>
        <taxon>Bacillati</taxon>
        <taxon>Actinomycetota</taxon>
        <taxon>Actinomycetes</taxon>
        <taxon>Kitasatosporales</taxon>
        <taxon>Streptomycetaceae</taxon>
        <taxon>Streptomyces</taxon>
    </lineage>
</organism>
<keyword evidence="3" id="KW-0805">Transcription regulation</keyword>
<evidence type="ECO:0000259" key="5">
    <source>
        <dbReference type="PROSITE" id="PS50921"/>
    </source>
</evidence>
<evidence type="ECO:0000256" key="2">
    <source>
        <dbReference type="ARBA" id="ARBA00022777"/>
    </source>
</evidence>
<accession>A0A7W8EUS2</accession>
<dbReference type="Gene3D" id="3.30.450.40">
    <property type="match status" value="1"/>
</dbReference>
<name>A0A7W8EUS2_STRST</name>
<dbReference type="Proteomes" id="UP000549009">
    <property type="component" value="Unassembled WGS sequence"/>
</dbReference>
<feature type="domain" description="ANTAR" evidence="5">
    <location>
        <begin position="171"/>
        <end position="232"/>
    </location>
</feature>